<reference evidence="2 3" key="1">
    <citation type="journal article" date="2018" name="Nat. Ecol. Evol.">
        <title>Genomic signatures of mitonuclear coevolution across populations of Tigriopus californicus.</title>
        <authorList>
            <person name="Barreto F.S."/>
            <person name="Watson E.T."/>
            <person name="Lima T.G."/>
            <person name="Willett C.S."/>
            <person name="Edmands S."/>
            <person name="Li W."/>
            <person name="Burton R.S."/>
        </authorList>
    </citation>
    <scope>NUCLEOTIDE SEQUENCE [LARGE SCALE GENOMIC DNA]</scope>
    <source>
        <strain evidence="2 3">San Diego</strain>
    </source>
</reference>
<protein>
    <submittedName>
        <fullName evidence="2">Uncharacterized protein</fullName>
    </submittedName>
</protein>
<organism evidence="2 3">
    <name type="scientific">Tigriopus californicus</name>
    <name type="common">Marine copepod</name>
    <dbReference type="NCBI Taxonomy" id="6832"/>
    <lineage>
        <taxon>Eukaryota</taxon>
        <taxon>Metazoa</taxon>
        <taxon>Ecdysozoa</taxon>
        <taxon>Arthropoda</taxon>
        <taxon>Crustacea</taxon>
        <taxon>Multicrustacea</taxon>
        <taxon>Hexanauplia</taxon>
        <taxon>Copepoda</taxon>
        <taxon>Harpacticoida</taxon>
        <taxon>Harpacticidae</taxon>
        <taxon>Tigriopus</taxon>
    </lineage>
</organism>
<sequence length="182" mass="19672">MGPIYQTYNRPRPKSNTCVKDAKKATDMNIGLVNGILCCSGGILAPSSKSKLATYTVTATFHPPSEISEDSQPIESSSSPTTMTQYQGSAKDFKASSILSTMSSLSSTSTMSGDYHPWSPQLSSSPPYTTSIPEESESESGMVCPTCHSSLADCRDGFCASVWTRKDRGERPFLPMHRPIQI</sequence>
<accession>A0A553P259</accession>
<proteinExistence type="predicted"/>
<gene>
    <name evidence="2" type="ORF">TCAL_14868</name>
</gene>
<feature type="region of interest" description="Disordered" evidence="1">
    <location>
        <begin position="113"/>
        <end position="142"/>
    </location>
</feature>
<feature type="region of interest" description="Disordered" evidence="1">
    <location>
        <begin position="63"/>
        <end position="89"/>
    </location>
</feature>
<evidence type="ECO:0000313" key="3">
    <source>
        <dbReference type="Proteomes" id="UP000318571"/>
    </source>
</evidence>
<dbReference type="Proteomes" id="UP000318571">
    <property type="component" value="Chromosome 7"/>
</dbReference>
<dbReference type="AlphaFoldDB" id="A0A553P259"/>
<feature type="compositionally biased region" description="Low complexity" evidence="1">
    <location>
        <begin position="123"/>
        <end position="133"/>
    </location>
</feature>
<evidence type="ECO:0000256" key="1">
    <source>
        <dbReference type="SAM" id="MobiDB-lite"/>
    </source>
</evidence>
<evidence type="ECO:0000313" key="2">
    <source>
        <dbReference type="EMBL" id="TRY71777.1"/>
    </source>
</evidence>
<keyword evidence="3" id="KW-1185">Reference proteome</keyword>
<dbReference type="EMBL" id="VCGU01000008">
    <property type="protein sequence ID" value="TRY71777.1"/>
    <property type="molecule type" value="Genomic_DNA"/>
</dbReference>
<name>A0A553P259_TIGCA</name>
<feature type="compositionally biased region" description="Low complexity" evidence="1">
    <location>
        <begin position="63"/>
        <end position="80"/>
    </location>
</feature>
<comment type="caution">
    <text evidence="2">The sequence shown here is derived from an EMBL/GenBank/DDBJ whole genome shotgun (WGS) entry which is preliminary data.</text>
</comment>